<dbReference type="InterPro" id="IPR051870">
    <property type="entry name" value="Elongin-A_domain"/>
</dbReference>
<dbReference type="PANTHER" id="PTHR15141:SF76">
    <property type="entry name" value="TRANSCRIPTION ELONGATION FACTOR B POLYPEPTIDE 3"/>
    <property type="match status" value="1"/>
</dbReference>
<name>A0A8S1H2C1_9PELO</name>
<feature type="region of interest" description="Disordered" evidence="1">
    <location>
        <begin position="125"/>
        <end position="147"/>
    </location>
</feature>
<proteinExistence type="predicted"/>
<dbReference type="Gene3D" id="6.10.250.3180">
    <property type="match status" value="1"/>
</dbReference>
<reference evidence="2" key="1">
    <citation type="submission" date="2020-10" db="EMBL/GenBank/DDBJ databases">
        <authorList>
            <person name="Kikuchi T."/>
        </authorList>
    </citation>
    <scope>NUCLEOTIDE SEQUENCE</scope>
    <source>
        <strain evidence="2">NKZ352</strain>
    </source>
</reference>
<dbReference type="Proteomes" id="UP000835052">
    <property type="component" value="Unassembled WGS sequence"/>
</dbReference>
<dbReference type="GO" id="GO:0006368">
    <property type="term" value="P:transcription elongation by RNA polymerase II"/>
    <property type="evidence" value="ECO:0007669"/>
    <property type="project" value="InterPro"/>
</dbReference>
<dbReference type="EMBL" id="CAJGYM010000006">
    <property type="protein sequence ID" value="CAD6187500.1"/>
    <property type="molecule type" value="Genomic_DNA"/>
</dbReference>
<keyword evidence="3" id="KW-1185">Reference proteome</keyword>
<dbReference type="InterPro" id="IPR010684">
    <property type="entry name" value="RNA_pol_II_trans_fac_SIII_A"/>
</dbReference>
<evidence type="ECO:0000313" key="2">
    <source>
        <dbReference type="EMBL" id="CAD6187500.1"/>
    </source>
</evidence>
<dbReference type="PANTHER" id="PTHR15141">
    <property type="entry name" value="TRANSCRIPTION ELONGATION FACTOR B POLYPEPTIDE 3"/>
    <property type="match status" value="1"/>
</dbReference>
<gene>
    <name evidence="2" type="ORF">CAUJ_LOCUS3419</name>
</gene>
<feature type="region of interest" description="Disordered" evidence="1">
    <location>
        <begin position="161"/>
        <end position="180"/>
    </location>
</feature>
<feature type="region of interest" description="Disordered" evidence="1">
    <location>
        <begin position="418"/>
        <end position="460"/>
    </location>
</feature>
<organism evidence="2 3">
    <name type="scientific">Caenorhabditis auriculariae</name>
    <dbReference type="NCBI Taxonomy" id="2777116"/>
    <lineage>
        <taxon>Eukaryota</taxon>
        <taxon>Metazoa</taxon>
        <taxon>Ecdysozoa</taxon>
        <taxon>Nematoda</taxon>
        <taxon>Chromadorea</taxon>
        <taxon>Rhabditida</taxon>
        <taxon>Rhabditina</taxon>
        <taxon>Rhabditomorpha</taxon>
        <taxon>Rhabditoidea</taxon>
        <taxon>Rhabditidae</taxon>
        <taxon>Peloderinae</taxon>
        <taxon>Caenorhabditis</taxon>
    </lineage>
</organism>
<dbReference type="AlphaFoldDB" id="A0A8S1H2C1"/>
<dbReference type="Pfam" id="PF06881">
    <property type="entry name" value="Elongin_A"/>
    <property type="match status" value="1"/>
</dbReference>
<protein>
    <submittedName>
        <fullName evidence="2">Uncharacterized protein</fullName>
    </submittedName>
</protein>
<feature type="compositionally biased region" description="Basic residues" evidence="1">
    <location>
        <begin position="450"/>
        <end position="460"/>
    </location>
</feature>
<comment type="caution">
    <text evidence="2">The sequence shown here is derived from an EMBL/GenBank/DDBJ whole genome shotgun (WGS) entry which is preliminary data.</text>
</comment>
<feature type="compositionally biased region" description="Polar residues" evidence="1">
    <location>
        <begin position="419"/>
        <end position="431"/>
    </location>
</feature>
<dbReference type="GO" id="GO:0070449">
    <property type="term" value="C:elongin complex"/>
    <property type="evidence" value="ECO:0007669"/>
    <property type="project" value="InterPro"/>
</dbReference>
<dbReference type="OrthoDB" id="21513at2759"/>
<accession>A0A8S1H2C1</accession>
<evidence type="ECO:0000256" key="1">
    <source>
        <dbReference type="SAM" id="MobiDB-lite"/>
    </source>
</evidence>
<feature type="region of interest" description="Disordered" evidence="1">
    <location>
        <begin position="85"/>
        <end position="105"/>
    </location>
</feature>
<evidence type="ECO:0000313" key="3">
    <source>
        <dbReference type="Proteomes" id="UP000835052"/>
    </source>
</evidence>
<sequence length="460" mass="52719">MNLELEQRLYKCVKCLKKGSKVKKSLKRMLDIDLQVTFHEYNIEEAVSPYLNDEEYGPLARRVLEKMTEYKPQPITKEEVRYDRDMSPDTYEPMPKFDDSDYPWEPTFEEKPKIKEEMEEVKPLAKKHKKRSSSPAPAAKKTISSGIRPLTEEEFAKAFGVDSKDCQRKRPPPKKKSTFEAETLASLRSDSEKLAMKVKVVPPREPEEPKRPRLQMADEDMFKPRKERQKVFAGRRKVQNTMHSLIELSQNALSTKLNAIGHVGLCPYFLIKPVLEKMTAEQLENFLECNPGLEEESDELFKTFVERHPLGNTVLEDGKPVRSWKRKYTKLCKLAAMQKNKEGAKLQFLTDKFLEKKAKNSDVGRKTMILEAALTPRDVRRRQMKHGTVTTGVSTPSAKDLSFARKAVANGDKSKLSALPSTVVNRNSTLGGRTGDNKPKKPTTGPLMKKTMKMLNMKRR</sequence>